<reference evidence="1 2" key="1">
    <citation type="submission" date="2020-05" db="EMBL/GenBank/DDBJ databases">
        <title>MicrobeNet Type strains.</title>
        <authorList>
            <person name="Nicholson A.C."/>
        </authorList>
    </citation>
    <scope>NUCLEOTIDE SEQUENCE [LARGE SCALE GENOMIC DNA]</scope>
    <source>
        <strain evidence="1 2">JCM 3224</strain>
    </source>
</reference>
<gene>
    <name evidence="1" type="ORF">HLB23_08925</name>
</gene>
<comment type="caution">
    <text evidence="1">The sequence shown here is derived from an EMBL/GenBank/DDBJ whole genome shotgun (WGS) entry which is preliminary data.</text>
</comment>
<keyword evidence="2" id="KW-1185">Reference proteome</keyword>
<evidence type="ECO:0000313" key="2">
    <source>
        <dbReference type="Proteomes" id="UP000586827"/>
    </source>
</evidence>
<dbReference type="EMBL" id="JABELX010000003">
    <property type="protein sequence ID" value="NNH69984.1"/>
    <property type="molecule type" value="Genomic_DNA"/>
</dbReference>
<dbReference type="Proteomes" id="UP000586827">
    <property type="component" value="Unassembled WGS sequence"/>
</dbReference>
<name>A0A849BUX0_9NOCA</name>
<evidence type="ECO:0000313" key="1">
    <source>
        <dbReference type="EMBL" id="NNH69984.1"/>
    </source>
</evidence>
<protein>
    <submittedName>
        <fullName evidence="1">Uncharacterized protein</fullName>
    </submittedName>
</protein>
<organism evidence="1 2">
    <name type="scientific">Nocardia uniformis</name>
    <dbReference type="NCBI Taxonomy" id="53432"/>
    <lineage>
        <taxon>Bacteria</taxon>
        <taxon>Bacillati</taxon>
        <taxon>Actinomycetota</taxon>
        <taxon>Actinomycetes</taxon>
        <taxon>Mycobacteriales</taxon>
        <taxon>Nocardiaceae</taxon>
        <taxon>Nocardia</taxon>
    </lineage>
</organism>
<dbReference type="AlphaFoldDB" id="A0A849BUX0"/>
<proteinExistence type="predicted"/>
<accession>A0A849BUX0</accession>
<dbReference type="RefSeq" id="WP_157551998.1">
    <property type="nucleotide sequence ID" value="NZ_JABELX010000003.1"/>
</dbReference>
<sequence>MPSAIAIAAGGGVNALTVRRVAEIVSAINPSTTEALRELLTRHRPNNFRPPLYMAVGQ</sequence>